<feature type="compositionally biased region" description="Acidic residues" evidence="1">
    <location>
        <begin position="229"/>
        <end position="238"/>
    </location>
</feature>
<protein>
    <submittedName>
        <fullName evidence="2">Uncharacterized protein</fullName>
    </submittedName>
</protein>
<dbReference type="EMBL" id="JAUCMV010000003">
    <property type="protein sequence ID" value="KAK0410216.1"/>
    <property type="molecule type" value="Genomic_DNA"/>
</dbReference>
<feature type="compositionally biased region" description="Basic residues" evidence="1">
    <location>
        <begin position="245"/>
        <end position="257"/>
    </location>
</feature>
<comment type="caution">
    <text evidence="2">The sequence shown here is derived from an EMBL/GenBank/DDBJ whole genome shotgun (WGS) entry which is preliminary data.</text>
</comment>
<organism evidence="2 3">
    <name type="scientific">Steinernema hermaphroditum</name>
    <dbReference type="NCBI Taxonomy" id="289476"/>
    <lineage>
        <taxon>Eukaryota</taxon>
        <taxon>Metazoa</taxon>
        <taxon>Ecdysozoa</taxon>
        <taxon>Nematoda</taxon>
        <taxon>Chromadorea</taxon>
        <taxon>Rhabditida</taxon>
        <taxon>Tylenchina</taxon>
        <taxon>Panagrolaimomorpha</taxon>
        <taxon>Strongyloidoidea</taxon>
        <taxon>Steinernematidae</taxon>
        <taxon>Steinernema</taxon>
    </lineage>
</organism>
<evidence type="ECO:0000313" key="2">
    <source>
        <dbReference type="EMBL" id="KAK0410216.1"/>
    </source>
</evidence>
<feature type="region of interest" description="Disordered" evidence="1">
    <location>
        <begin position="229"/>
        <end position="263"/>
    </location>
</feature>
<evidence type="ECO:0000256" key="1">
    <source>
        <dbReference type="SAM" id="MobiDB-lite"/>
    </source>
</evidence>
<accession>A0AA39HRZ4</accession>
<gene>
    <name evidence="2" type="ORF">QR680_005009</name>
</gene>
<keyword evidence="3" id="KW-1185">Reference proteome</keyword>
<sequence length="407" mass="46219">MTSHKDEQLLQDIVRNFHKCRSCSSPTALLLPDDRFDGEKEPPRGGQKVGIQHRGLKCSECDYELPYERAKFIYSYEHLHRQLFNVCSKFTNRHIFFCCTCKKRLLVDSFYFCRKCLGNAGAPFSASQCAHCAIRDHPGGEEHCLESGVNMGRPWSVWIAHHLYEMTKKEAAAETPQMVQIMRARFGFPAEETSEVQRKVEEVEELKNVEMALLVEKIFMAYTQSQQEEVIEEGETDGTAEKKVSTKKKGRKKKSKKNSPLLKQSSARSLLLSKITKVSTPNSARFSTGLWAQFGPVFERNSMMRSSIVSSQSFYTASSITSLTDLKHHLHDGLRHTLRDHVLAVQFCVEASEAELLLLRMLSSLFMKKGRFGDKLDVVQKAPLEGFRSAISSFSFDQFGGSADEKF</sequence>
<name>A0AA39HRZ4_9BILA</name>
<dbReference type="Proteomes" id="UP001175271">
    <property type="component" value="Unassembled WGS sequence"/>
</dbReference>
<evidence type="ECO:0000313" key="3">
    <source>
        <dbReference type="Proteomes" id="UP001175271"/>
    </source>
</evidence>
<reference evidence="2" key="1">
    <citation type="submission" date="2023-06" db="EMBL/GenBank/DDBJ databases">
        <title>Genomic analysis of the entomopathogenic nematode Steinernema hermaphroditum.</title>
        <authorList>
            <person name="Schwarz E.M."/>
            <person name="Heppert J.K."/>
            <person name="Baniya A."/>
            <person name="Schwartz H.T."/>
            <person name="Tan C.-H."/>
            <person name="Antoshechkin I."/>
            <person name="Sternberg P.W."/>
            <person name="Goodrich-Blair H."/>
            <person name="Dillman A.R."/>
        </authorList>
    </citation>
    <scope>NUCLEOTIDE SEQUENCE</scope>
    <source>
        <strain evidence="2">PS9179</strain>
        <tissue evidence="2">Whole animal</tissue>
    </source>
</reference>
<proteinExistence type="predicted"/>
<dbReference type="AlphaFoldDB" id="A0AA39HRZ4"/>